<dbReference type="PRINTS" id="PR01270">
    <property type="entry name" value="HDASUPER"/>
</dbReference>
<dbReference type="STRING" id="765912.Thimo_1809"/>
<evidence type="ECO:0000256" key="1">
    <source>
        <dbReference type="ARBA" id="ARBA00005947"/>
    </source>
</evidence>
<accession>L0GZ42</accession>
<dbReference type="AlphaFoldDB" id="L0GZ42"/>
<dbReference type="EMBL" id="CP003051">
    <property type="protein sequence ID" value="AGA90579.1"/>
    <property type="molecule type" value="Genomic_DNA"/>
</dbReference>
<reference evidence="3 4" key="1">
    <citation type="submission" date="2011-09" db="EMBL/GenBank/DDBJ databases">
        <title>Complete sequence of chromosome of Thioflavicoccus mobilis 8321.</title>
        <authorList>
            <consortium name="US DOE Joint Genome Institute"/>
            <person name="Lucas S."/>
            <person name="Han J."/>
            <person name="Lapidus A."/>
            <person name="Cheng J.-F."/>
            <person name="Goodwin L."/>
            <person name="Pitluck S."/>
            <person name="Peters L."/>
            <person name="Ovchinnikova G."/>
            <person name="Lu M."/>
            <person name="Detter J.C."/>
            <person name="Han C."/>
            <person name="Tapia R."/>
            <person name="Land M."/>
            <person name="Hauser L."/>
            <person name="Kyrpides N."/>
            <person name="Ivanova N."/>
            <person name="Pagani I."/>
            <person name="Vogl K."/>
            <person name="Liu Z."/>
            <person name="Imhoff J."/>
            <person name="Thiel V."/>
            <person name="Frigaard N.-U."/>
            <person name="Bryant D."/>
            <person name="Woyke T."/>
        </authorList>
    </citation>
    <scope>NUCLEOTIDE SEQUENCE [LARGE SCALE GENOMIC DNA]</scope>
    <source>
        <strain evidence="3 4">8321</strain>
    </source>
</reference>
<dbReference type="Gene3D" id="3.40.800.20">
    <property type="entry name" value="Histone deacetylase domain"/>
    <property type="match status" value="1"/>
</dbReference>
<organism evidence="3 4">
    <name type="scientific">Thioflavicoccus mobilis 8321</name>
    <dbReference type="NCBI Taxonomy" id="765912"/>
    <lineage>
        <taxon>Bacteria</taxon>
        <taxon>Pseudomonadati</taxon>
        <taxon>Pseudomonadota</taxon>
        <taxon>Gammaproteobacteria</taxon>
        <taxon>Chromatiales</taxon>
        <taxon>Chromatiaceae</taxon>
        <taxon>Thioflavicoccus</taxon>
    </lineage>
</organism>
<evidence type="ECO:0000259" key="2">
    <source>
        <dbReference type="Pfam" id="PF00850"/>
    </source>
</evidence>
<dbReference type="eggNOG" id="COG0123">
    <property type="taxonomic scope" value="Bacteria"/>
</dbReference>
<dbReference type="PANTHER" id="PTHR10625">
    <property type="entry name" value="HISTONE DEACETYLASE HDAC1-RELATED"/>
    <property type="match status" value="1"/>
</dbReference>
<dbReference type="PATRIC" id="fig|765912.4.peg.1769"/>
<feature type="domain" description="Histone deacetylase" evidence="2">
    <location>
        <begin position="20"/>
        <end position="305"/>
    </location>
</feature>
<dbReference type="InterPro" id="IPR037138">
    <property type="entry name" value="His_deacetylse_dom_sf"/>
</dbReference>
<dbReference type="HOGENOM" id="CLU_007727_8_1_6"/>
<gene>
    <name evidence="3" type="ORF">Thimo_1809</name>
</gene>
<dbReference type="GO" id="GO:0040029">
    <property type="term" value="P:epigenetic regulation of gene expression"/>
    <property type="evidence" value="ECO:0007669"/>
    <property type="project" value="TreeGrafter"/>
</dbReference>
<protein>
    <submittedName>
        <fullName evidence="3">Deacetylase, histone deacetylase/acetoin utilization protein</fullName>
    </submittedName>
</protein>
<dbReference type="PANTHER" id="PTHR10625:SF10">
    <property type="entry name" value="HISTONE DEACETYLASE HDAC1"/>
    <property type="match status" value="1"/>
</dbReference>
<dbReference type="InterPro" id="IPR000286">
    <property type="entry name" value="HDACs"/>
</dbReference>
<dbReference type="KEGG" id="tmb:Thimo_1809"/>
<dbReference type="Pfam" id="PF00850">
    <property type="entry name" value="Hist_deacetyl"/>
    <property type="match status" value="1"/>
</dbReference>
<dbReference type="SUPFAM" id="SSF52768">
    <property type="entry name" value="Arginase/deacetylase"/>
    <property type="match status" value="1"/>
</dbReference>
<dbReference type="GO" id="GO:0004407">
    <property type="term" value="F:histone deacetylase activity"/>
    <property type="evidence" value="ECO:0007669"/>
    <property type="project" value="TreeGrafter"/>
</dbReference>
<dbReference type="CDD" id="cd11599">
    <property type="entry name" value="HDAC_classII_2"/>
    <property type="match status" value="1"/>
</dbReference>
<name>L0GZ42_9GAMM</name>
<dbReference type="RefSeq" id="WP_015280720.1">
    <property type="nucleotide sequence ID" value="NC_019940.1"/>
</dbReference>
<comment type="similarity">
    <text evidence="1">Belongs to the histone deacetylase family.</text>
</comment>
<dbReference type="InterPro" id="IPR023801">
    <property type="entry name" value="His_deacetylse_dom"/>
</dbReference>
<proteinExistence type="inferred from homology"/>
<dbReference type="InterPro" id="IPR023696">
    <property type="entry name" value="Ureohydrolase_dom_sf"/>
</dbReference>
<dbReference type="OrthoDB" id="9808367at2"/>
<keyword evidence="4" id="KW-1185">Reference proteome</keyword>
<evidence type="ECO:0000313" key="4">
    <source>
        <dbReference type="Proteomes" id="UP000010816"/>
    </source>
</evidence>
<sequence length="310" mass="34108">MNLAFISHFDCHTHRMGAHHPEEPARLDAIKDRMIASGMEMLVTHYDAPLATFEQLTRVHDADYVRTIFDAAPEVDDVLVWIDGDTAMNQGTLPAARRAAGAAMLGVDLVMSDKHHAAFCCVRPPGHHAERHRAMGFCFFNNVAIGAAHALAEHDLQRIAIIDFDVHHGNGTEDVFIGDERVLLCSSFQHPYYPGTGADTRAANVVNTPLPRLTGGAEFKAAVERDWLPRIDAFAPELIMISAGFDGHAEDDMAHFNLREADFGWITRELHNLAVKHAHERVVSCLEGGYSLSALGRCVSTHIDELIGHG</sequence>
<evidence type="ECO:0000313" key="3">
    <source>
        <dbReference type="EMBL" id="AGA90579.1"/>
    </source>
</evidence>
<dbReference type="Proteomes" id="UP000010816">
    <property type="component" value="Chromosome"/>
</dbReference>